<dbReference type="InterPro" id="IPR051030">
    <property type="entry name" value="Vitamin_B12-ABC_binding"/>
</dbReference>
<comment type="similarity">
    <text evidence="5">Belongs to the BtuF family.</text>
</comment>
<dbReference type="EMBL" id="AJYW02000017">
    <property type="protein sequence ID" value="OEE79780.1"/>
    <property type="molecule type" value="Genomic_DNA"/>
</dbReference>
<evidence type="ECO:0000256" key="3">
    <source>
        <dbReference type="ARBA" id="ARBA00022764"/>
    </source>
</evidence>
<feature type="chain" id="PRO_5009354626" description="Vitamin B12-binding protein" evidence="5">
    <location>
        <begin position="29"/>
        <end position="290"/>
    </location>
</feature>
<gene>
    <name evidence="5" type="primary">btuF</name>
    <name evidence="7" type="ORF">A130_01505</name>
</gene>
<evidence type="ECO:0000256" key="5">
    <source>
        <dbReference type="HAMAP-Rule" id="MF_01000"/>
    </source>
</evidence>
<dbReference type="NCBIfam" id="NF002894">
    <property type="entry name" value="PRK03379.1"/>
    <property type="match status" value="1"/>
</dbReference>
<evidence type="ECO:0000313" key="7">
    <source>
        <dbReference type="EMBL" id="OEE79780.1"/>
    </source>
</evidence>
<dbReference type="Pfam" id="PF01497">
    <property type="entry name" value="Peripla_BP_2"/>
    <property type="match status" value="1"/>
</dbReference>
<dbReference type="SUPFAM" id="SSF53807">
    <property type="entry name" value="Helical backbone' metal receptor"/>
    <property type="match status" value="1"/>
</dbReference>
<evidence type="ECO:0000259" key="6">
    <source>
        <dbReference type="PROSITE" id="PS50983"/>
    </source>
</evidence>
<keyword evidence="8" id="KW-1185">Reference proteome</keyword>
<dbReference type="InterPro" id="IPR023544">
    <property type="entry name" value="ABC_transptr_vit_B12-bd"/>
</dbReference>
<comment type="subunit">
    <text evidence="5">The complex is composed of two ATP-binding proteins (BtuD), two transmembrane proteins (BtuC) and a solute-binding protein (BtuF).</text>
</comment>
<feature type="site" description="Important for BtuC binding" evidence="5">
    <location>
        <position position="89"/>
    </location>
</feature>
<dbReference type="CDD" id="cd01144">
    <property type="entry name" value="BtuF"/>
    <property type="match status" value="1"/>
</dbReference>
<dbReference type="GO" id="GO:0015889">
    <property type="term" value="P:cobalamin transport"/>
    <property type="evidence" value="ECO:0007669"/>
    <property type="project" value="UniProtKB-UniRule"/>
</dbReference>
<dbReference type="NCBIfam" id="NF038402">
    <property type="entry name" value="TroA_like"/>
    <property type="match status" value="1"/>
</dbReference>
<comment type="function">
    <text evidence="5">Part of the ABC transporter complex BtuCDF involved in vitamin B12 import. Binds vitamin B12 and delivers it to the periplasmic surface of BtuC.</text>
</comment>
<evidence type="ECO:0000256" key="2">
    <source>
        <dbReference type="ARBA" id="ARBA00022729"/>
    </source>
</evidence>
<dbReference type="HAMAP" id="MF_01000">
    <property type="entry name" value="BtuF"/>
    <property type="match status" value="1"/>
</dbReference>
<dbReference type="AlphaFoldDB" id="A0A1E5D7V3"/>
<keyword evidence="4" id="KW-1015">Disulfide bond</keyword>
<comment type="caution">
    <text evidence="7">The sequence shown here is derived from an EMBL/GenBank/DDBJ whole genome shotgun (WGS) entry which is preliminary data.</text>
</comment>
<feature type="signal peptide" evidence="5">
    <location>
        <begin position="1"/>
        <end position="28"/>
    </location>
</feature>
<dbReference type="Gene3D" id="3.40.50.1980">
    <property type="entry name" value="Nitrogenase molybdenum iron protein domain"/>
    <property type="match status" value="2"/>
</dbReference>
<keyword evidence="1 5" id="KW-0813">Transport</keyword>
<feature type="site" description="Important for BtuC binding" evidence="5">
    <location>
        <position position="219"/>
    </location>
</feature>
<keyword evidence="2 5" id="KW-0732">Signal</keyword>
<organism evidence="7 8">
    <name type="scientific">Vibrio genomosp. F6 str. FF-238</name>
    <dbReference type="NCBI Taxonomy" id="1191298"/>
    <lineage>
        <taxon>Bacteria</taxon>
        <taxon>Pseudomonadati</taxon>
        <taxon>Pseudomonadota</taxon>
        <taxon>Gammaproteobacteria</taxon>
        <taxon>Vibrionales</taxon>
        <taxon>Vibrionaceae</taxon>
        <taxon>Vibrio</taxon>
    </lineage>
</organism>
<dbReference type="InterPro" id="IPR054828">
    <property type="entry name" value="Vit_B12_bind_prot"/>
</dbReference>
<dbReference type="InterPro" id="IPR002491">
    <property type="entry name" value="ABC_transptr_periplasmic_BD"/>
</dbReference>
<dbReference type="Proteomes" id="UP000094165">
    <property type="component" value="Unassembled WGS sequence"/>
</dbReference>
<keyword evidence="3 5" id="KW-0574">Periplasm</keyword>
<dbReference type="GO" id="GO:0042597">
    <property type="term" value="C:periplasmic space"/>
    <property type="evidence" value="ECO:0007669"/>
    <property type="project" value="UniProtKB-SubCell"/>
</dbReference>
<evidence type="ECO:0000256" key="4">
    <source>
        <dbReference type="ARBA" id="ARBA00023157"/>
    </source>
</evidence>
<sequence length="290" mass="32705" precursor="true">MFSLLSRPSLLTCFVIGTNALWSSFAMSATPTTDGNKIKRVISLAPHATEIAYAAGLGDKLIAVSAHSDYPDAAKSLEKVANYQGIKLERIIALQPDLILAWPAGNPPRELDKLRQFGFTIYNSETKTLEDIAKNIEQMSQFSDDPKIGLQAAKQYRKGLSELKHQYNESPPVRYFYQLSEKPIITVAQGNWPSEIFRFCGGENIFANSSAPYPQVSIEQVVIKQPDVIFTSEHAIQDQSQWANWKAEIPAVKNQHMWSLNSDWINRPTPRTLNAIKEVCARFEYTRQNR</sequence>
<comment type="subcellular location">
    <subcellularLocation>
        <location evidence="5">Periplasm</location>
    </subcellularLocation>
</comment>
<accession>A0A1E5D7V3</accession>
<reference evidence="7 8" key="1">
    <citation type="journal article" date="2012" name="Science">
        <title>Ecological populations of bacteria act as socially cohesive units of antibiotic production and resistance.</title>
        <authorList>
            <person name="Cordero O.X."/>
            <person name="Wildschutte H."/>
            <person name="Kirkup B."/>
            <person name="Proehl S."/>
            <person name="Ngo L."/>
            <person name="Hussain F."/>
            <person name="Le Roux F."/>
            <person name="Mincer T."/>
            <person name="Polz M.F."/>
        </authorList>
    </citation>
    <scope>NUCLEOTIDE SEQUENCE [LARGE SCALE GENOMIC DNA]</scope>
    <source>
        <strain evidence="7 8">FF-238</strain>
    </source>
</reference>
<dbReference type="PANTHER" id="PTHR42860:SF1">
    <property type="entry name" value="VITAMIN B12-BINDING PROTEIN"/>
    <property type="match status" value="1"/>
</dbReference>
<dbReference type="GO" id="GO:0031419">
    <property type="term" value="F:cobalamin binding"/>
    <property type="evidence" value="ECO:0007669"/>
    <property type="project" value="InterPro"/>
</dbReference>
<protein>
    <recommendedName>
        <fullName evidence="5">Vitamin B12-binding protein</fullName>
    </recommendedName>
</protein>
<evidence type="ECO:0000256" key="1">
    <source>
        <dbReference type="ARBA" id="ARBA00022448"/>
    </source>
</evidence>
<name>A0A1E5D7V3_9VIBR</name>
<proteinExistence type="inferred from homology"/>
<dbReference type="PROSITE" id="PS50983">
    <property type="entry name" value="FE_B12_PBP"/>
    <property type="match status" value="1"/>
</dbReference>
<dbReference type="PANTHER" id="PTHR42860">
    <property type="entry name" value="VITAMIN B12-BINDING PROTEIN"/>
    <property type="match status" value="1"/>
</dbReference>
<evidence type="ECO:0000313" key="8">
    <source>
        <dbReference type="Proteomes" id="UP000094165"/>
    </source>
</evidence>
<comment type="caution">
    <text evidence="5">Lacks conserved residue(s) required for the propagation of feature annotation.</text>
</comment>
<feature type="domain" description="Fe/B12 periplasmic-binding" evidence="6">
    <location>
        <begin position="40"/>
        <end position="287"/>
    </location>
</feature>